<reference evidence="7" key="1">
    <citation type="journal article" date="2023" name="Commun. Biol.">
        <title>Genome analysis of Parmales, the sister group of diatoms, reveals the evolutionary specialization of diatoms from phago-mixotrophs to photoautotrophs.</title>
        <authorList>
            <person name="Ban H."/>
            <person name="Sato S."/>
            <person name="Yoshikawa S."/>
            <person name="Yamada K."/>
            <person name="Nakamura Y."/>
            <person name="Ichinomiya M."/>
            <person name="Sato N."/>
            <person name="Blanc-Mathieu R."/>
            <person name="Endo H."/>
            <person name="Kuwata A."/>
            <person name="Ogata H."/>
        </authorList>
    </citation>
    <scope>NUCLEOTIDE SEQUENCE [LARGE SCALE GENOMIC DNA]</scope>
    <source>
        <strain evidence="7">NIES 3700</strain>
    </source>
</reference>
<accession>A0A9W7AIN2</accession>
<dbReference type="Pfam" id="PF00687">
    <property type="entry name" value="Ribosomal_L1"/>
    <property type="match status" value="1"/>
</dbReference>
<dbReference type="Gene3D" id="3.30.190.20">
    <property type="match status" value="1"/>
</dbReference>
<dbReference type="InterPro" id="IPR016095">
    <property type="entry name" value="Ribosomal_uL1_3-a/b-sand"/>
</dbReference>
<proteinExistence type="inferred from homology"/>
<dbReference type="OrthoDB" id="1747252at2759"/>
<evidence type="ECO:0000313" key="7">
    <source>
        <dbReference type="Proteomes" id="UP001165122"/>
    </source>
</evidence>
<evidence type="ECO:0000313" key="6">
    <source>
        <dbReference type="EMBL" id="GMH71281.1"/>
    </source>
</evidence>
<dbReference type="InterPro" id="IPR028364">
    <property type="entry name" value="Ribosomal_uL1/biogenesis"/>
</dbReference>
<organism evidence="6 7">
    <name type="scientific">Triparma laevis f. longispina</name>
    <dbReference type="NCBI Taxonomy" id="1714387"/>
    <lineage>
        <taxon>Eukaryota</taxon>
        <taxon>Sar</taxon>
        <taxon>Stramenopiles</taxon>
        <taxon>Ochrophyta</taxon>
        <taxon>Bolidophyceae</taxon>
        <taxon>Parmales</taxon>
        <taxon>Triparmaceae</taxon>
        <taxon>Triparma</taxon>
    </lineage>
</organism>
<comment type="similarity">
    <text evidence="1 4">Belongs to the universal ribosomal protein uL1 family.</text>
</comment>
<dbReference type="SUPFAM" id="SSF56808">
    <property type="entry name" value="Ribosomal protein L1"/>
    <property type="match status" value="1"/>
</dbReference>
<keyword evidence="7" id="KW-1185">Reference proteome</keyword>
<gene>
    <name evidence="6" type="ORF">TrLO_g1917</name>
</gene>
<dbReference type="PROSITE" id="PS01199">
    <property type="entry name" value="RIBOSOMAL_L1"/>
    <property type="match status" value="1"/>
</dbReference>
<keyword evidence="3 4" id="KW-0687">Ribonucleoprotein</keyword>
<dbReference type="InterPro" id="IPR023674">
    <property type="entry name" value="Ribosomal_uL1-like"/>
</dbReference>
<dbReference type="PANTHER" id="PTHR36427:SF3">
    <property type="entry name" value="LARGE RIBOSOMAL SUBUNIT PROTEIN UL1M"/>
    <property type="match status" value="1"/>
</dbReference>
<dbReference type="GO" id="GO:0005840">
    <property type="term" value="C:ribosome"/>
    <property type="evidence" value="ECO:0007669"/>
    <property type="project" value="UniProtKB-KW"/>
</dbReference>
<dbReference type="PANTHER" id="PTHR36427">
    <property type="entry name" value="54S RIBOSOMAL PROTEIN L1, MITOCHONDRIAL"/>
    <property type="match status" value="1"/>
</dbReference>
<dbReference type="Gene3D" id="3.40.50.790">
    <property type="match status" value="1"/>
</dbReference>
<evidence type="ECO:0000256" key="1">
    <source>
        <dbReference type="ARBA" id="ARBA00010531"/>
    </source>
</evidence>
<comment type="caution">
    <text evidence="6">The sequence shown here is derived from an EMBL/GenBank/DDBJ whole genome shotgun (WGS) entry which is preliminary data.</text>
</comment>
<name>A0A9W7AIN2_9STRA</name>
<evidence type="ECO:0000256" key="2">
    <source>
        <dbReference type="ARBA" id="ARBA00022980"/>
    </source>
</evidence>
<dbReference type="GO" id="GO:1990904">
    <property type="term" value="C:ribonucleoprotein complex"/>
    <property type="evidence" value="ECO:0007669"/>
    <property type="project" value="UniProtKB-KW"/>
</dbReference>
<dbReference type="EMBL" id="BRXW01000637">
    <property type="protein sequence ID" value="GMH71281.1"/>
    <property type="molecule type" value="Genomic_DNA"/>
</dbReference>
<feature type="region of interest" description="Disordered" evidence="5">
    <location>
        <begin position="263"/>
        <end position="284"/>
    </location>
</feature>
<keyword evidence="2 4" id="KW-0689">Ribosomal protein</keyword>
<dbReference type="CDD" id="cd00403">
    <property type="entry name" value="Ribosomal_L1"/>
    <property type="match status" value="1"/>
</dbReference>
<protein>
    <recommendedName>
        <fullName evidence="4">Ribosomal protein</fullName>
    </recommendedName>
</protein>
<evidence type="ECO:0000256" key="5">
    <source>
        <dbReference type="SAM" id="MobiDB-lite"/>
    </source>
</evidence>
<sequence length="284" mass="29890">MSLKLLAQLGARPSTLLRRSVLSSSSRSYTLNTGSTTLPITTALTNVCTLGKFAKFDETVSLHVLVTLDPRKPNQNIRTKISLPHGTGSKTKILVMTDDQSMKDAALAQGAIVTEGSVAEAVKTIQDGDQSLLAGVDRLITSPNDMRTLASLGRILGPRGLMPNPKLGTVTSDIPTAVSNAMKGEVIVRVNKEGGIYTPIGKVSMGYTSLKANARSVLESISSNKPTDAKGVKSGAAFWKSASVSRTMGGWGCMVETGTVDPSSSKYFRGGVEGDKLESDEDVA</sequence>
<dbReference type="Proteomes" id="UP001165122">
    <property type="component" value="Unassembled WGS sequence"/>
</dbReference>
<evidence type="ECO:0000256" key="3">
    <source>
        <dbReference type="ARBA" id="ARBA00023274"/>
    </source>
</evidence>
<dbReference type="InterPro" id="IPR023673">
    <property type="entry name" value="Ribosomal_uL1_CS"/>
</dbReference>
<evidence type="ECO:0000256" key="4">
    <source>
        <dbReference type="RuleBase" id="RU000659"/>
    </source>
</evidence>
<dbReference type="AlphaFoldDB" id="A0A9W7AIN2"/>